<dbReference type="PANTHER" id="PTHR30474:SF3">
    <property type="entry name" value="PEPTIDOGLYCAN GLYCOSYLTRANSFERASE RODA"/>
    <property type="match status" value="1"/>
</dbReference>
<protein>
    <submittedName>
        <fullName evidence="7">Cell division protein FtsW (Lipid II flippase)</fullName>
    </submittedName>
    <submittedName>
        <fullName evidence="8">FtsW/RodA/SpoVE family cell cycle protein</fullName>
    </submittedName>
</protein>
<dbReference type="GO" id="GO:0051301">
    <property type="term" value="P:cell division"/>
    <property type="evidence" value="ECO:0007669"/>
    <property type="project" value="UniProtKB-KW"/>
</dbReference>
<feature type="transmembrane region" description="Helical" evidence="6">
    <location>
        <begin position="337"/>
        <end position="358"/>
    </location>
</feature>
<evidence type="ECO:0000256" key="5">
    <source>
        <dbReference type="ARBA" id="ARBA00023136"/>
    </source>
</evidence>
<dbReference type="Proteomes" id="UP001549139">
    <property type="component" value="Unassembled WGS sequence"/>
</dbReference>
<keyword evidence="7" id="KW-0131">Cell cycle</keyword>
<gene>
    <name evidence="8" type="ORF">HF989_08495</name>
    <name evidence="7" type="ORF">JOF50_001589</name>
</gene>
<dbReference type="GO" id="GO:0015648">
    <property type="term" value="F:lipid-linked peptidoglycan transporter activity"/>
    <property type="evidence" value="ECO:0007669"/>
    <property type="project" value="TreeGrafter"/>
</dbReference>
<evidence type="ECO:0000256" key="2">
    <source>
        <dbReference type="ARBA" id="ARBA00022692"/>
    </source>
</evidence>
<dbReference type="Pfam" id="PF01098">
    <property type="entry name" value="FTSW_RODA_SPOVE"/>
    <property type="match status" value="1"/>
</dbReference>
<keyword evidence="3" id="KW-0133">Cell shape</keyword>
<feature type="transmembrane region" description="Helical" evidence="6">
    <location>
        <begin position="102"/>
        <end position="120"/>
    </location>
</feature>
<dbReference type="EMBL" id="JBEPNZ010000001">
    <property type="protein sequence ID" value="MET3944790.1"/>
    <property type="molecule type" value="Genomic_DNA"/>
</dbReference>
<feature type="transmembrane region" description="Helical" evidence="6">
    <location>
        <begin position="167"/>
        <end position="186"/>
    </location>
</feature>
<comment type="subcellular location">
    <subcellularLocation>
        <location evidence="1">Membrane</location>
        <topology evidence="1">Multi-pass membrane protein</topology>
    </subcellularLocation>
</comment>
<reference evidence="8 9" key="1">
    <citation type="submission" date="2020-04" db="EMBL/GenBank/DDBJ databases">
        <title>MicrobeNet Type strains.</title>
        <authorList>
            <person name="Nicholson A.C."/>
        </authorList>
    </citation>
    <scope>NUCLEOTIDE SEQUENCE [LARGE SCALE GENOMIC DNA]</scope>
    <source>
        <strain evidence="8 9">ATCC 700355</strain>
    </source>
</reference>
<keyword evidence="10" id="KW-1185">Reference proteome</keyword>
<dbReference type="AlphaFoldDB" id="A0A7X6LT52"/>
<dbReference type="Proteomes" id="UP000554284">
    <property type="component" value="Unassembled WGS sequence"/>
</dbReference>
<evidence type="ECO:0000313" key="10">
    <source>
        <dbReference type="Proteomes" id="UP001549139"/>
    </source>
</evidence>
<feature type="transmembrane region" description="Helical" evidence="6">
    <location>
        <begin position="403"/>
        <end position="422"/>
    </location>
</feature>
<feature type="transmembrane region" description="Helical" evidence="6">
    <location>
        <begin position="370"/>
        <end position="391"/>
    </location>
</feature>
<evidence type="ECO:0000256" key="1">
    <source>
        <dbReference type="ARBA" id="ARBA00004141"/>
    </source>
</evidence>
<feature type="transmembrane region" description="Helical" evidence="6">
    <location>
        <begin position="129"/>
        <end position="147"/>
    </location>
</feature>
<evidence type="ECO:0000256" key="3">
    <source>
        <dbReference type="ARBA" id="ARBA00022960"/>
    </source>
</evidence>
<dbReference type="InterPro" id="IPR001182">
    <property type="entry name" value="FtsW/RodA"/>
</dbReference>
<keyword evidence="2 6" id="KW-0812">Transmembrane</keyword>
<accession>A0A7X6LT52</accession>
<dbReference type="GO" id="GO:0008360">
    <property type="term" value="P:regulation of cell shape"/>
    <property type="evidence" value="ECO:0007669"/>
    <property type="project" value="UniProtKB-KW"/>
</dbReference>
<evidence type="ECO:0000313" key="9">
    <source>
        <dbReference type="Proteomes" id="UP000554284"/>
    </source>
</evidence>
<keyword evidence="5 6" id="KW-0472">Membrane</keyword>
<proteinExistence type="predicted"/>
<evidence type="ECO:0000256" key="4">
    <source>
        <dbReference type="ARBA" id="ARBA00022989"/>
    </source>
</evidence>
<evidence type="ECO:0000256" key="6">
    <source>
        <dbReference type="SAM" id="Phobius"/>
    </source>
</evidence>
<evidence type="ECO:0000313" key="7">
    <source>
        <dbReference type="EMBL" id="MET3944790.1"/>
    </source>
</evidence>
<evidence type="ECO:0000313" key="8">
    <source>
        <dbReference type="EMBL" id="NKY69399.1"/>
    </source>
</evidence>
<dbReference type="PANTHER" id="PTHR30474">
    <property type="entry name" value="CELL CYCLE PROTEIN"/>
    <property type="match status" value="1"/>
</dbReference>
<comment type="caution">
    <text evidence="8">The sequence shown here is derived from an EMBL/GenBank/DDBJ whole genome shotgun (WGS) entry which is preliminary data.</text>
</comment>
<dbReference type="GO" id="GO:0032153">
    <property type="term" value="C:cell division site"/>
    <property type="evidence" value="ECO:0007669"/>
    <property type="project" value="TreeGrafter"/>
</dbReference>
<feature type="transmembrane region" description="Helical" evidence="6">
    <location>
        <begin position="68"/>
        <end position="87"/>
    </location>
</feature>
<feature type="transmembrane region" description="Helical" evidence="6">
    <location>
        <begin position="41"/>
        <end position="61"/>
    </location>
</feature>
<keyword evidence="7" id="KW-0132">Cell division</keyword>
<feature type="transmembrane region" description="Helical" evidence="6">
    <location>
        <begin position="253"/>
        <end position="272"/>
    </location>
</feature>
<reference evidence="7 10" key="2">
    <citation type="submission" date="2024-06" db="EMBL/GenBank/DDBJ databases">
        <title>Sequencing the genomes of 1000 actinobacteria strains.</title>
        <authorList>
            <person name="Klenk H.-P."/>
        </authorList>
    </citation>
    <scope>NUCLEOTIDE SEQUENCE [LARGE SCALE GENOMIC DNA]</scope>
    <source>
        <strain evidence="7 10">DSM 44265</strain>
    </source>
</reference>
<organism evidence="8 9">
    <name type="scientific">Corynebacterium mucifaciens</name>
    <dbReference type="NCBI Taxonomy" id="57171"/>
    <lineage>
        <taxon>Bacteria</taxon>
        <taxon>Bacillati</taxon>
        <taxon>Actinomycetota</taxon>
        <taxon>Actinomycetes</taxon>
        <taxon>Mycobacteriales</taxon>
        <taxon>Corynebacteriaceae</taxon>
        <taxon>Corynebacterium</taxon>
    </lineage>
</organism>
<sequence length="448" mass="48031">MNRLRSRSRELLLLLFAAGLLALMLFGLETSQGRTLSTEMLYIIGGFVGVYAIAHVAIAVLAPYADQVMLPVVALLNAIGLVVIYRLDLAERPGYGPLAERQMLWSLVGVGLMVLTLIVVRDHKSLSRYSYLLGLVGLILLALPLVWPQPPGYEEARIWLWLGPFSIQPGEFSKILLLIFFAQLLAQKRALFTVAGRRFAGLTFPRLRDLAPILMVWAIAILIMAVSNDFGPALLLFATVLGMVYFATGRASWLAIGLALVAIGGYAVYQVSSKIQERVSNFLDPFADFEGIGNQPANALIGLSWGGITGTGLGYGHPELVPVAHSDYILAALGEELGFVGIAAVLCLFGVFITRGFRTAMQARDSYGKLLASGLALTIAIQIFVVAGGVSAMLPMTGLTTPFMSAGGSSVMANYILLGLLLRISNGANRPADYDAVAAAQPEEVSVR</sequence>
<keyword evidence="4 6" id="KW-1133">Transmembrane helix</keyword>
<dbReference type="EMBL" id="JAAXPF010000009">
    <property type="protein sequence ID" value="NKY69399.1"/>
    <property type="molecule type" value="Genomic_DNA"/>
</dbReference>
<dbReference type="GO" id="GO:0005886">
    <property type="term" value="C:plasma membrane"/>
    <property type="evidence" value="ECO:0007669"/>
    <property type="project" value="TreeGrafter"/>
</dbReference>
<name>A0A7X6LT52_9CORY</name>
<dbReference type="RefSeq" id="WP_168685630.1">
    <property type="nucleotide sequence ID" value="NZ_JAAXPF010000009.1"/>
</dbReference>